<evidence type="ECO:0000313" key="2">
    <source>
        <dbReference type="EMBL" id="KKL79356.1"/>
    </source>
</evidence>
<keyword evidence="1" id="KW-0175">Coiled coil</keyword>
<feature type="coiled-coil region" evidence="1">
    <location>
        <begin position="4"/>
        <end position="42"/>
    </location>
</feature>
<name>A0A0F9FLI1_9ZZZZ</name>
<evidence type="ECO:0000256" key="1">
    <source>
        <dbReference type="SAM" id="Coils"/>
    </source>
</evidence>
<protein>
    <submittedName>
        <fullName evidence="2">Uncharacterized protein</fullName>
    </submittedName>
</protein>
<reference evidence="2" key="1">
    <citation type="journal article" date="2015" name="Nature">
        <title>Complex archaea that bridge the gap between prokaryotes and eukaryotes.</title>
        <authorList>
            <person name="Spang A."/>
            <person name="Saw J.H."/>
            <person name="Jorgensen S.L."/>
            <person name="Zaremba-Niedzwiedzka K."/>
            <person name="Martijn J."/>
            <person name="Lind A.E."/>
            <person name="van Eijk R."/>
            <person name="Schleper C."/>
            <person name="Guy L."/>
            <person name="Ettema T.J."/>
        </authorList>
    </citation>
    <scope>NUCLEOTIDE SEQUENCE</scope>
</reference>
<sequence length="87" mass="10167">MNFRAEIKERFDRLEREVEGLAREVRELAQEVRALVKIAEKRDEVEAQVRAAQGADPSNLYEKEYKEEEDEDLAGEIVNFGKRKEEA</sequence>
<comment type="caution">
    <text evidence="2">The sequence shown here is derived from an EMBL/GenBank/DDBJ whole genome shotgun (WGS) entry which is preliminary data.</text>
</comment>
<organism evidence="2">
    <name type="scientific">marine sediment metagenome</name>
    <dbReference type="NCBI Taxonomy" id="412755"/>
    <lineage>
        <taxon>unclassified sequences</taxon>
        <taxon>metagenomes</taxon>
        <taxon>ecological metagenomes</taxon>
    </lineage>
</organism>
<proteinExistence type="predicted"/>
<gene>
    <name evidence="2" type="ORF">LCGC14_2015630</name>
</gene>
<dbReference type="AlphaFoldDB" id="A0A0F9FLI1"/>
<dbReference type="EMBL" id="LAZR01023195">
    <property type="protein sequence ID" value="KKL79356.1"/>
    <property type="molecule type" value="Genomic_DNA"/>
</dbReference>
<accession>A0A0F9FLI1</accession>